<sequence>MESNSPAQFQGISQALSLIIAARDTDEQDSTTEPFPEYYSSCEQEDSRVDNAQEVAYNYAMSKVVEAATDDAHTRRNSGVNVLFTTEWVLPEPTTNTTMNKPVFEELGFRLADHPTLPIYPDLKISEETRKNLLEEMRILTSSTSLSLALRRRFTIMCNQILALHSLLFRRGALVLVSDGLNESRNPLNALKPLQVYHAQSLATKLVIHLNTLQQLLHNQHEQWHSAQQTIAHISVDPAKSNLTRFKEMTTIVINTLPNPHKPEQRLLLILFDLYDAYIYTDYHHFRQWPQMLAEGRDPARLALSNALFRAWDLLSNAIETYQAITGAHEDITVRFLRPAYASLDPVSAPQVWRDLRARCAFARWRERVLENEREYQARLWARYWQEKAVKQEDEFDGDEVEVKKEEEEDGDGVVRTDWGWFWVKKEEEDEKEEKKKGVANYDEAGAGAGAGGGSCLQNVPW</sequence>
<dbReference type="OrthoDB" id="4497052at2759"/>
<evidence type="ECO:0000256" key="1">
    <source>
        <dbReference type="SAM" id="MobiDB-lite"/>
    </source>
</evidence>
<dbReference type="Proteomes" id="UP000248349">
    <property type="component" value="Unassembled WGS sequence"/>
</dbReference>
<accession>A0A318ZX48</accession>
<keyword evidence="3" id="KW-1185">Reference proteome</keyword>
<reference evidence="2 3" key="1">
    <citation type="submission" date="2016-12" db="EMBL/GenBank/DDBJ databases">
        <title>The genomes of Aspergillus section Nigri reveals drivers in fungal speciation.</title>
        <authorList>
            <consortium name="DOE Joint Genome Institute"/>
            <person name="Vesth T.C."/>
            <person name="Nybo J."/>
            <person name="Theobald S."/>
            <person name="Brandl J."/>
            <person name="Frisvad J.C."/>
            <person name="Nielsen K.F."/>
            <person name="Lyhne E.K."/>
            <person name="Kogle M.E."/>
            <person name="Kuo A."/>
            <person name="Riley R."/>
            <person name="Clum A."/>
            <person name="Nolan M."/>
            <person name="Lipzen A."/>
            <person name="Salamov A."/>
            <person name="Henrissat B."/>
            <person name="Wiebenga A."/>
            <person name="De Vries R.P."/>
            <person name="Grigoriev I.V."/>
            <person name="Mortensen U.H."/>
            <person name="Andersen M.R."/>
            <person name="Baker S.E."/>
        </authorList>
    </citation>
    <scope>NUCLEOTIDE SEQUENCE [LARGE SCALE GENOMIC DNA]</scope>
    <source>
        <strain evidence="2 3">JOP 1030-1</strain>
    </source>
</reference>
<proteinExistence type="predicted"/>
<name>A0A318ZX48_9EURO</name>
<dbReference type="RefSeq" id="XP_025434865.1">
    <property type="nucleotide sequence ID" value="XM_025577138.1"/>
</dbReference>
<dbReference type="STRING" id="1450539.A0A318ZX48"/>
<feature type="region of interest" description="Disordered" evidence="1">
    <location>
        <begin position="428"/>
        <end position="462"/>
    </location>
</feature>
<dbReference type="AlphaFoldDB" id="A0A318ZX48"/>
<dbReference type="GeneID" id="37078367"/>
<organism evidence="2 3">
    <name type="scientific">Aspergillus saccharolyticus JOP 1030-1</name>
    <dbReference type="NCBI Taxonomy" id="1450539"/>
    <lineage>
        <taxon>Eukaryota</taxon>
        <taxon>Fungi</taxon>
        <taxon>Dikarya</taxon>
        <taxon>Ascomycota</taxon>
        <taxon>Pezizomycotina</taxon>
        <taxon>Eurotiomycetes</taxon>
        <taxon>Eurotiomycetidae</taxon>
        <taxon>Eurotiales</taxon>
        <taxon>Aspergillaceae</taxon>
        <taxon>Aspergillus</taxon>
        <taxon>Aspergillus subgen. Circumdati</taxon>
    </lineage>
</organism>
<evidence type="ECO:0000313" key="2">
    <source>
        <dbReference type="EMBL" id="PYH48883.1"/>
    </source>
</evidence>
<gene>
    <name evidence="2" type="ORF">BP01DRAFT_379275</name>
</gene>
<dbReference type="EMBL" id="KZ821220">
    <property type="protein sequence ID" value="PYH48883.1"/>
    <property type="molecule type" value="Genomic_DNA"/>
</dbReference>
<evidence type="ECO:0000313" key="3">
    <source>
        <dbReference type="Proteomes" id="UP000248349"/>
    </source>
</evidence>
<protein>
    <submittedName>
        <fullName evidence="2">Uncharacterized protein</fullName>
    </submittedName>
</protein>